<reference evidence="19" key="3">
    <citation type="submission" date="2025-09" db="UniProtKB">
        <authorList>
            <consortium name="Ensembl"/>
        </authorList>
    </citation>
    <scope>IDENTIFICATION</scope>
</reference>
<feature type="transmembrane region" description="Helical" evidence="17">
    <location>
        <begin position="600"/>
        <end position="623"/>
    </location>
</feature>
<dbReference type="PANTHER" id="PTHR10582">
    <property type="entry name" value="TRANSIENT RECEPTOR POTENTIAL ION CHANNEL PROTEIN"/>
    <property type="match status" value="1"/>
</dbReference>
<dbReference type="InterPro" id="IPR024862">
    <property type="entry name" value="TRPV"/>
</dbReference>
<protein>
    <submittedName>
        <fullName evidence="19">Transient receptor potential cation channel, subfamily V, member 1</fullName>
    </submittedName>
</protein>
<keyword evidence="12 17" id="KW-0472">Membrane</keyword>
<dbReference type="GO" id="GO:0005886">
    <property type="term" value="C:plasma membrane"/>
    <property type="evidence" value="ECO:0007669"/>
    <property type="project" value="UniProtKB-SubCell"/>
</dbReference>
<evidence type="ECO:0000256" key="9">
    <source>
        <dbReference type="ARBA" id="ARBA00022989"/>
    </source>
</evidence>
<dbReference type="InterPro" id="IPR036770">
    <property type="entry name" value="Ankyrin_rpt-contain_sf"/>
</dbReference>
<evidence type="ECO:0000256" key="10">
    <source>
        <dbReference type="ARBA" id="ARBA00023043"/>
    </source>
</evidence>
<keyword evidence="8" id="KW-0106">Calcium</keyword>
<keyword evidence="3" id="KW-1003">Cell membrane</keyword>
<gene>
    <name evidence="19" type="primary">trpv1</name>
</gene>
<comment type="catalytic activity">
    <reaction evidence="14">
        <text>Ca(2+)(in) = Ca(2+)(out)</text>
        <dbReference type="Rhea" id="RHEA:29671"/>
        <dbReference type="ChEBI" id="CHEBI:29108"/>
    </reaction>
</comment>
<evidence type="ECO:0000256" key="11">
    <source>
        <dbReference type="ARBA" id="ARBA00023065"/>
    </source>
</evidence>
<dbReference type="InterPro" id="IPR008347">
    <property type="entry name" value="TrpV1-4"/>
</dbReference>
<dbReference type="InterPro" id="IPR005821">
    <property type="entry name" value="Ion_trans_dom"/>
</dbReference>
<evidence type="ECO:0000256" key="17">
    <source>
        <dbReference type="SAM" id="Phobius"/>
    </source>
</evidence>
<evidence type="ECO:0000256" key="1">
    <source>
        <dbReference type="ARBA" id="ARBA00004651"/>
    </source>
</evidence>
<dbReference type="Pfam" id="PF00520">
    <property type="entry name" value="Ion_trans"/>
    <property type="match status" value="1"/>
</dbReference>
<proteinExistence type="predicted"/>
<keyword evidence="13" id="KW-0407">Ion channel</keyword>
<feature type="transmembrane region" description="Helical" evidence="17">
    <location>
        <begin position="516"/>
        <end position="539"/>
    </location>
</feature>
<keyword evidence="6 17" id="KW-0812">Transmembrane</keyword>
<dbReference type="SMART" id="SM00248">
    <property type="entry name" value="ANK"/>
    <property type="match status" value="5"/>
</dbReference>
<evidence type="ECO:0000256" key="4">
    <source>
        <dbReference type="ARBA" id="ARBA00022568"/>
    </source>
</evidence>
<dbReference type="PROSITE" id="PS50088">
    <property type="entry name" value="ANK_REPEAT"/>
    <property type="match status" value="1"/>
</dbReference>
<dbReference type="Gene3D" id="1.25.40.20">
    <property type="entry name" value="Ankyrin repeat-containing domain"/>
    <property type="match status" value="1"/>
</dbReference>
<evidence type="ECO:0000256" key="13">
    <source>
        <dbReference type="ARBA" id="ARBA00023303"/>
    </source>
</evidence>
<evidence type="ECO:0000313" key="19">
    <source>
        <dbReference type="Ensembl" id="ENSTRUP00000067787.1"/>
    </source>
</evidence>
<keyword evidence="2" id="KW-0813">Transport</keyword>
<evidence type="ECO:0000256" key="16">
    <source>
        <dbReference type="SAM" id="MobiDB-lite"/>
    </source>
</evidence>
<dbReference type="PANTHER" id="PTHR10582:SF5">
    <property type="entry name" value="TRANSIENT RECEPTOR POTENTIAL CATION CHANNEL SUBFAMILY V MEMBER 2"/>
    <property type="match status" value="1"/>
</dbReference>
<dbReference type="GO" id="GO:0005262">
    <property type="term" value="F:calcium channel activity"/>
    <property type="evidence" value="ECO:0007669"/>
    <property type="project" value="UniProtKB-KW"/>
</dbReference>
<dbReference type="SUPFAM" id="SSF48403">
    <property type="entry name" value="Ankyrin repeat"/>
    <property type="match status" value="1"/>
</dbReference>
<evidence type="ECO:0000256" key="12">
    <source>
        <dbReference type="ARBA" id="ARBA00023136"/>
    </source>
</evidence>
<dbReference type="GeneTree" id="ENSGT00940000158512"/>
<evidence type="ECO:0000313" key="20">
    <source>
        <dbReference type="Proteomes" id="UP000005226"/>
    </source>
</evidence>
<dbReference type="GO" id="GO:0098703">
    <property type="term" value="P:calcium ion import across plasma membrane"/>
    <property type="evidence" value="ECO:0007669"/>
    <property type="project" value="TreeGrafter"/>
</dbReference>
<feature type="transmembrane region" description="Helical" evidence="17">
    <location>
        <begin position="453"/>
        <end position="470"/>
    </location>
</feature>
<evidence type="ECO:0000256" key="3">
    <source>
        <dbReference type="ARBA" id="ARBA00022475"/>
    </source>
</evidence>
<dbReference type="Ensembl" id="ENSTRUT00000067352.1">
    <property type="protein sequence ID" value="ENSTRUP00000067787.1"/>
    <property type="gene ID" value="ENSTRUG00000000719.3"/>
</dbReference>
<keyword evidence="5" id="KW-0107">Calcium channel</keyword>
<dbReference type="FunFam" id="1.25.40.20:FF:000018">
    <property type="entry name" value="Transient receptor potential cation channel subfamily V member 1"/>
    <property type="match status" value="1"/>
</dbReference>
<dbReference type="Pfam" id="PF12796">
    <property type="entry name" value="Ank_2"/>
    <property type="match status" value="1"/>
</dbReference>
<evidence type="ECO:0000256" key="15">
    <source>
        <dbReference type="PROSITE-ProRule" id="PRU00023"/>
    </source>
</evidence>
<name>A0A674N281_TAKRU</name>
<keyword evidence="9 17" id="KW-1133">Transmembrane helix</keyword>
<evidence type="ECO:0000256" key="8">
    <source>
        <dbReference type="ARBA" id="ARBA00022837"/>
    </source>
</evidence>
<reference evidence="19 20" key="1">
    <citation type="journal article" date="2011" name="Genome Biol. Evol.">
        <title>Integration of the genetic map and genome assembly of fugu facilitates insights into distinct features of genome evolution in teleosts and mammals.</title>
        <authorList>
            <person name="Kai W."/>
            <person name="Kikuchi K."/>
            <person name="Tohari S."/>
            <person name="Chew A.K."/>
            <person name="Tay A."/>
            <person name="Fujiwara A."/>
            <person name="Hosoya S."/>
            <person name="Suetake H."/>
            <person name="Naruse K."/>
            <person name="Brenner S."/>
            <person name="Suzuki Y."/>
            <person name="Venkatesh B."/>
        </authorList>
    </citation>
    <scope>NUCLEOTIDE SEQUENCE [LARGE SCALE GENOMIC DNA]</scope>
</reference>
<evidence type="ECO:0000256" key="2">
    <source>
        <dbReference type="ARBA" id="ARBA00022448"/>
    </source>
</evidence>
<dbReference type="Proteomes" id="UP000005226">
    <property type="component" value="Chromosome 15"/>
</dbReference>
<dbReference type="PRINTS" id="PR01768">
    <property type="entry name" value="TRPVRECEPTOR"/>
</dbReference>
<keyword evidence="4" id="KW-0109">Calcium transport</keyword>
<feature type="domain" description="Ion transport" evidence="18">
    <location>
        <begin position="462"/>
        <end position="632"/>
    </location>
</feature>
<evidence type="ECO:0000256" key="14">
    <source>
        <dbReference type="ARBA" id="ARBA00036634"/>
    </source>
</evidence>
<dbReference type="PROSITE" id="PS50297">
    <property type="entry name" value="ANK_REP_REGION"/>
    <property type="match status" value="1"/>
</dbReference>
<dbReference type="AlphaFoldDB" id="A0A674N281"/>
<accession>A0A674N281</accession>
<evidence type="ECO:0000259" key="18">
    <source>
        <dbReference type="Pfam" id="PF00520"/>
    </source>
</evidence>
<evidence type="ECO:0000256" key="6">
    <source>
        <dbReference type="ARBA" id="ARBA00022692"/>
    </source>
</evidence>
<dbReference type="InterPro" id="IPR002110">
    <property type="entry name" value="Ankyrin_rpt"/>
</dbReference>
<feature type="region of interest" description="Disordered" evidence="16">
    <location>
        <begin position="1"/>
        <end position="46"/>
    </location>
</feature>
<organism evidence="19 20">
    <name type="scientific">Takifugu rubripes</name>
    <name type="common">Japanese pufferfish</name>
    <name type="synonym">Fugu rubripes</name>
    <dbReference type="NCBI Taxonomy" id="31033"/>
    <lineage>
        <taxon>Eukaryota</taxon>
        <taxon>Metazoa</taxon>
        <taxon>Chordata</taxon>
        <taxon>Craniata</taxon>
        <taxon>Vertebrata</taxon>
        <taxon>Euteleostomi</taxon>
        <taxon>Actinopterygii</taxon>
        <taxon>Neopterygii</taxon>
        <taxon>Teleostei</taxon>
        <taxon>Neoteleostei</taxon>
        <taxon>Acanthomorphata</taxon>
        <taxon>Eupercaria</taxon>
        <taxon>Tetraodontiformes</taxon>
        <taxon>Tetradontoidea</taxon>
        <taxon>Tetraodontidae</taxon>
        <taxon>Takifugu</taxon>
    </lineage>
</organism>
<keyword evidence="20" id="KW-1185">Reference proteome</keyword>
<evidence type="ECO:0000256" key="5">
    <source>
        <dbReference type="ARBA" id="ARBA00022673"/>
    </source>
</evidence>
<sequence length="752" mass="86297">MFGFSLEVDDRTEEDKLRQRALNQTGMASVLGPGQEEPEAVMDTDHQEKMEEPKDQLRYNPNFDKESDIYNISRLFEAVARRDVDDLANLHQYLHRNMKNLSDSLYQSYGKSALMKALLHLKDGKNETVEWLIHISEEMGDLKTFVNLAYTSAYYKGQTALHVAIERRSLSYVKLLVSKGADVHAKASGTFFQPHSGPSFYFGELPLSLAACTNQPAMVDFLMDNKYQPTDPNKKDSHGNTVLHALVAVADNSEENTKFITSMYDHILVMVARLYPKLKLEDIQNNNGLTPLTMATKTGKSGLFSHILKREFQENDTKHLSRKFTEWVYGPVTCSLYDLASVDSYQKNSALEILVYAVFHQNRHEMLQTAPLGQLLESKWKKFAGHMFCLNFLFYLVYLIVFTAVAYNKNEGQVSLQQHLLGLVGEDTPAFTDLCIVLLPTLQTLLIDGYYEILFLFQGTLFMISAGLYLMEREEFLGFLVVCLALSWVNLLYFSRGDKHMGIYSIMIQKMILGDILRFLFVYAVFLFGFSAAVVTLLIEPPAKNITINERGRLFGPISNGAECVKPTYRNISYTTLQLFKFTIGMGDMEFTEHYKYKEVFYVLLIGYIILTYILLLNMLIALMNRTVEKTTMESTSIWQLQRAFTIMDMERRIPYCLKSWFRCGVKKNLGSGWGDDHRWCFRVEEVNWNKWNIHLSKIDEDPGCWDCKQPLRDGVSRGAATLRQEFQILATGQRPLNVFLFCPQRGAREIS</sequence>
<keyword evidence="11" id="KW-0406">Ion transport</keyword>
<evidence type="ECO:0000256" key="7">
    <source>
        <dbReference type="ARBA" id="ARBA00022737"/>
    </source>
</evidence>
<comment type="subcellular location">
    <subcellularLocation>
        <location evidence="1">Cell membrane</location>
        <topology evidence="1">Multi-pass membrane protein</topology>
    </subcellularLocation>
</comment>
<feature type="transmembrane region" description="Helical" evidence="17">
    <location>
        <begin position="388"/>
        <end position="408"/>
    </location>
</feature>
<feature type="transmembrane region" description="Helical" evidence="17">
    <location>
        <begin position="476"/>
        <end position="495"/>
    </location>
</feature>
<reference evidence="19" key="2">
    <citation type="submission" date="2025-08" db="UniProtKB">
        <authorList>
            <consortium name="Ensembl"/>
        </authorList>
    </citation>
    <scope>IDENTIFICATION</scope>
</reference>
<keyword evidence="7" id="KW-0677">Repeat</keyword>
<keyword evidence="10 15" id="KW-0040">ANK repeat</keyword>
<feature type="repeat" description="ANK" evidence="15">
    <location>
        <begin position="156"/>
        <end position="188"/>
    </location>
</feature>